<keyword evidence="4" id="KW-0963">Cytoplasm</keyword>
<dbReference type="Gene3D" id="3.10.310.10">
    <property type="entry name" value="Diaminopimelate Epimerase, Chain A, domain 1"/>
    <property type="match status" value="1"/>
</dbReference>
<feature type="non-terminal residue" evidence="9">
    <location>
        <position position="128"/>
    </location>
</feature>
<dbReference type="InterPro" id="IPR001653">
    <property type="entry name" value="DAP_epimerase_DapF"/>
</dbReference>
<dbReference type="EMBL" id="UINC01081191">
    <property type="protein sequence ID" value="SVC24806.1"/>
    <property type="molecule type" value="Genomic_DNA"/>
</dbReference>
<dbReference type="UniPathway" id="UPA00034">
    <property type="reaction ID" value="UER00025"/>
</dbReference>
<dbReference type="Pfam" id="PF01678">
    <property type="entry name" value="DAP_epimerase"/>
    <property type="match status" value="1"/>
</dbReference>
<organism evidence="9">
    <name type="scientific">marine metagenome</name>
    <dbReference type="NCBI Taxonomy" id="408172"/>
    <lineage>
        <taxon>unclassified sequences</taxon>
        <taxon>metagenomes</taxon>
        <taxon>ecological metagenomes</taxon>
    </lineage>
</organism>
<dbReference type="GO" id="GO:0008837">
    <property type="term" value="F:diaminopimelate epimerase activity"/>
    <property type="evidence" value="ECO:0007669"/>
    <property type="project" value="UniProtKB-EC"/>
</dbReference>
<evidence type="ECO:0000256" key="3">
    <source>
        <dbReference type="ARBA" id="ARBA00013080"/>
    </source>
</evidence>
<dbReference type="PANTHER" id="PTHR31689">
    <property type="entry name" value="DIAMINOPIMELATE EPIMERASE, CHLOROPLASTIC"/>
    <property type="match status" value="1"/>
</dbReference>
<keyword evidence="5" id="KW-0028">Amino-acid biosynthesis</keyword>
<name>A0A382KKW2_9ZZZZ</name>
<proteinExistence type="inferred from homology"/>
<dbReference type="GO" id="GO:0005829">
    <property type="term" value="C:cytosol"/>
    <property type="evidence" value="ECO:0007669"/>
    <property type="project" value="TreeGrafter"/>
</dbReference>
<gene>
    <name evidence="9" type="ORF">METZ01_LOCUS277660</name>
</gene>
<keyword evidence="7" id="KW-0413">Isomerase</keyword>
<reference evidence="9" key="1">
    <citation type="submission" date="2018-05" db="EMBL/GenBank/DDBJ databases">
        <authorList>
            <person name="Lanie J.A."/>
            <person name="Ng W.-L."/>
            <person name="Kazmierczak K.M."/>
            <person name="Andrzejewski T.M."/>
            <person name="Davidsen T.M."/>
            <person name="Wayne K.J."/>
            <person name="Tettelin H."/>
            <person name="Glass J.I."/>
            <person name="Rusch D."/>
            <person name="Podicherti R."/>
            <person name="Tsui H.-C.T."/>
            <person name="Winkler M.E."/>
        </authorList>
    </citation>
    <scope>NUCLEOTIDE SEQUENCE</scope>
</reference>
<dbReference type="PANTHER" id="PTHR31689:SF0">
    <property type="entry name" value="DIAMINOPIMELATE EPIMERASE"/>
    <property type="match status" value="1"/>
</dbReference>
<evidence type="ECO:0000313" key="9">
    <source>
        <dbReference type="EMBL" id="SVC24806.1"/>
    </source>
</evidence>
<accession>A0A382KKW2</accession>
<dbReference type="EC" id="5.1.1.7" evidence="3"/>
<comment type="pathway">
    <text evidence="1">Amino-acid biosynthesis; L-lysine biosynthesis via DAP pathway; DL-2,6-diaminopimelate from LL-2,6-diaminopimelate: step 1/1.</text>
</comment>
<comment type="catalytic activity">
    <reaction evidence="8">
        <text>(2S,6S)-2,6-diaminopimelate = meso-2,6-diaminopimelate</text>
        <dbReference type="Rhea" id="RHEA:15393"/>
        <dbReference type="ChEBI" id="CHEBI:57609"/>
        <dbReference type="ChEBI" id="CHEBI:57791"/>
        <dbReference type="EC" id="5.1.1.7"/>
    </reaction>
</comment>
<protein>
    <recommendedName>
        <fullName evidence="3">diaminopimelate epimerase</fullName>
        <ecNumber evidence="3">5.1.1.7</ecNumber>
    </recommendedName>
</protein>
<dbReference type="FunFam" id="3.10.310.10:FF:000001">
    <property type="entry name" value="Diaminopimelate epimerase"/>
    <property type="match status" value="1"/>
</dbReference>
<dbReference type="SUPFAM" id="SSF54506">
    <property type="entry name" value="Diaminopimelate epimerase-like"/>
    <property type="match status" value="1"/>
</dbReference>
<evidence type="ECO:0000256" key="8">
    <source>
        <dbReference type="ARBA" id="ARBA00051712"/>
    </source>
</evidence>
<sequence>MPGMTVKFTKMHGLGNDYVYINGFETTIEDPAELSRKVSDRNFGIGSDGLILIQPPDEAGSHCRMEMYNADGSRGQMCGNGIRCVAKYVHDHGIAEDRELQVETDAGTKKLLIETSANGKVSEVAVDM</sequence>
<dbReference type="PROSITE" id="PS01326">
    <property type="entry name" value="DAP_EPIMERASE"/>
    <property type="match status" value="1"/>
</dbReference>
<evidence type="ECO:0000256" key="7">
    <source>
        <dbReference type="ARBA" id="ARBA00023235"/>
    </source>
</evidence>
<dbReference type="InterPro" id="IPR018510">
    <property type="entry name" value="DAP_epimerase_AS"/>
</dbReference>
<dbReference type="NCBIfam" id="TIGR00652">
    <property type="entry name" value="DapF"/>
    <property type="match status" value="1"/>
</dbReference>
<evidence type="ECO:0000256" key="6">
    <source>
        <dbReference type="ARBA" id="ARBA00023154"/>
    </source>
</evidence>
<dbReference type="AlphaFoldDB" id="A0A382KKW2"/>
<keyword evidence="6" id="KW-0457">Lysine biosynthesis</keyword>
<evidence type="ECO:0000256" key="1">
    <source>
        <dbReference type="ARBA" id="ARBA00005196"/>
    </source>
</evidence>
<comment type="similarity">
    <text evidence="2">Belongs to the diaminopimelate epimerase family.</text>
</comment>
<dbReference type="GO" id="GO:0009089">
    <property type="term" value="P:lysine biosynthetic process via diaminopimelate"/>
    <property type="evidence" value="ECO:0007669"/>
    <property type="project" value="UniProtKB-UniPathway"/>
</dbReference>
<evidence type="ECO:0000256" key="4">
    <source>
        <dbReference type="ARBA" id="ARBA00022490"/>
    </source>
</evidence>
<evidence type="ECO:0000256" key="5">
    <source>
        <dbReference type="ARBA" id="ARBA00022605"/>
    </source>
</evidence>
<evidence type="ECO:0000256" key="2">
    <source>
        <dbReference type="ARBA" id="ARBA00010219"/>
    </source>
</evidence>